<dbReference type="EMBL" id="KN832093">
    <property type="protein sequence ID" value="KIN94563.1"/>
    <property type="molecule type" value="Genomic_DNA"/>
</dbReference>
<dbReference type="HOGENOM" id="CLU_046439_1_0_1"/>
<feature type="compositionally biased region" description="Polar residues" evidence="1">
    <location>
        <begin position="215"/>
        <end position="237"/>
    </location>
</feature>
<keyword evidence="3" id="KW-1185">Reference proteome</keyword>
<evidence type="ECO:0000256" key="1">
    <source>
        <dbReference type="SAM" id="MobiDB-lite"/>
    </source>
</evidence>
<name>A0A0C3NGF3_PISTI</name>
<evidence type="ECO:0000313" key="2">
    <source>
        <dbReference type="EMBL" id="KIN94563.1"/>
    </source>
</evidence>
<evidence type="ECO:0000313" key="3">
    <source>
        <dbReference type="Proteomes" id="UP000054217"/>
    </source>
</evidence>
<proteinExistence type="predicted"/>
<gene>
    <name evidence="2" type="ORF">M404DRAFT_34903</name>
</gene>
<feature type="compositionally biased region" description="Low complexity" evidence="1">
    <location>
        <begin position="159"/>
        <end position="172"/>
    </location>
</feature>
<protein>
    <submittedName>
        <fullName evidence="2">Uncharacterized protein</fullName>
    </submittedName>
</protein>
<reference evidence="2 3" key="1">
    <citation type="submission" date="2014-04" db="EMBL/GenBank/DDBJ databases">
        <authorList>
            <consortium name="DOE Joint Genome Institute"/>
            <person name="Kuo A."/>
            <person name="Kohler A."/>
            <person name="Costa M.D."/>
            <person name="Nagy L.G."/>
            <person name="Floudas D."/>
            <person name="Copeland A."/>
            <person name="Barry K.W."/>
            <person name="Cichocki N."/>
            <person name="Veneault-Fourrey C."/>
            <person name="LaButti K."/>
            <person name="Lindquist E.A."/>
            <person name="Lipzen A."/>
            <person name="Lundell T."/>
            <person name="Morin E."/>
            <person name="Murat C."/>
            <person name="Sun H."/>
            <person name="Tunlid A."/>
            <person name="Henrissat B."/>
            <person name="Grigoriev I.V."/>
            <person name="Hibbett D.S."/>
            <person name="Martin F."/>
            <person name="Nordberg H.P."/>
            <person name="Cantor M.N."/>
            <person name="Hua S.X."/>
        </authorList>
    </citation>
    <scope>NUCLEOTIDE SEQUENCE [LARGE SCALE GENOMIC DNA]</scope>
    <source>
        <strain evidence="2 3">Marx 270</strain>
    </source>
</reference>
<organism evidence="2 3">
    <name type="scientific">Pisolithus tinctorius Marx 270</name>
    <dbReference type="NCBI Taxonomy" id="870435"/>
    <lineage>
        <taxon>Eukaryota</taxon>
        <taxon>Fungi</taxon>
        <taxon>Dikarya</taxon>
        <taxon>Basidiomycota</taxon>
        <taxon>Agaricomycotina</taxon>
        <taxon>Agaricomycetes</taxon>
        <taxon>Agaricomycetidae</taxon>
        <taxon>Boletales</taxon>
        <taxon>Sclerodermatineae</taxon>
        <taxon>Pisolithaceae</taxon>
        <taxon>Pisolithus</taxon>
    </lineage>
</organism>
<dbReference type="OrthoDB" id="3204502at2759"/>
<feature type="region of interest" description="Disordered" evidence="1">
    <location>
        <begin position="82"/>
        <end position="109"/>
    </location>
</feature>
<feature type="region of interest" description="Disordered" evidence="1">
    <location>
        <begin position="150"/>
        <end position="176"/>
    </location>
</feature>
<feature type="compositionally biased region" description="Polar residues" evidence="1">
    <location>
        <begin position="193"/>
        <end position="205"/>
    </location>
</feature>
<dbReference type="InParanoid" id="A0A0C3NGF3"/>
<dbReference type="Proteomes" id="UP000054217">
    <property type="component" value="Unassembled WGS sequence"/>
</dbReference>
<accession>A0A0C3NGF3</accession>
<reference evidence="3" key="2">
    <citation type="submission" date="2015-01" db="EMBL/GenBank/DDBJ databases">
        <title>Evolutionary Origins and Diversification of the Mycorrhizal Mutualists.</title>
        <authorList>
            <consortium name="DOE Joint Genome Institute"/>
            <consortium name="Mycorrhizal Genomics Consortium"/>
            <person name="Kohler A."/>
            <person name="Kuo A."/>
            <person name="Nagy L.G."/>
            <person name="Floudas D."/>
            <person name="Copeland A."/>
            <person name="Barry K.W."/>
            <person name="Cichocki N."/>
            <person name="Veneault-Fourrey C."/>
            <person name="LaButti K."/>
            <person name="Lindquist E.A."/>
            <person name="Lipzen A."/>
            <person name="Lundell T."/>
            <person name="Morin E."/>
            <person name="Murat C."/>
            <person name="Riley R."/>
            <person name="Ohm R."/>
            <person name="Sun H."/>
            <person name="Tunlid A."/>
            <person name="Henrissat B."/>
            <person name="Grigoriev I.V."/>
            <person name="Hibbett D.S."/>
            <person name="Martin F."/>
        </authorList>
    </citation>
    <scope>NUCLEOTIDE SEQUENCE [LARGE SCALE GENOMIC DNA]</scope>
    <source>
        <strain evidence="3">Marx 270</strain>
    </source>
</reference>
<feature type="region of interest" description="Disordered" evidence="1">
    <location>
        <begin position="190"/>
        <end position="267"/>
    </location>
</feature>
<dbReference type="AlphaFoldDB" id="A0A0C3NGF3"/>
<sequence>MSPRPILKPRLELPTEEPLVEPFPFATCPSLLLTRHVHFPPTPTLTSTFTTHSSSAYDRTPVVVAPNTCALPGRHERELFIDNNTSGYERRESESSSNTAYSQTRKSAPKGSYFHPRAYEACAPEPCPSPLWASPGHSASPWFPPRPLILDTLHDFPPDSDSSSSDSPISTPTDDELDVASHRSMSMLYAPTNPASCTSPPSRHNMNAPMIPPNSYLSPEGPTSSYSNYHHPQSSPSTKERKAGKRSSNENNQPRNPKGSRKEAVFTLDHQQRSSFTFPSLDFEGCLGGF</sequence>